<gene>
    <name evidence="2" type="ORF">CH360_07050</name>
    <name evidence="3" type="ORF">CH373_11920</name>
</gene>
<reference evidence="4 5" key="1">
    <citation type="submission" date="2017-07" db="EMBL/GenBank/DDBJ databases">
        <title>Leptospira spp. isolated from tropical soils.</title>
        <authorList>
            <person name="Thibeaux R."/>
            <person name="Iraola G."/>
            <person name="Ferres I."/>
            <person name="Bierque E."/>
            <person name="Girault D."/>
            <person name="Soupe-Gilbert M.-E."/>
            <person name="Picardeau M."/>
            <person name="Goarant C."/>
        </authorList>
    </citation>
    <scope>NUCLEOTIDE SEQUENCE [LARGE SCALE GENOMIC DNA]</scope>
    <source>
        <strain evidence="3 5">FH1-B-B1</strain>
        <strain evidence="2 4">FH1-B-C1</strain>
    </source>
</reference>
<accession>A0A2M9ZL72</accession>
<sequence>MKKFLPFLVFGFLILTNSNLFAQSPACGQICDFYTTCLEQQAKKKLAGDEAAKVKAGCMNTCRKNFPSVSACYEQHANQCTEFNSCLVSSYKSKDKK</sequence>
<comment type="caution">
    <text evidence="3">The sequence shown here is derived from an EMBL/GenBank/DDBJ whole genome shotgun (WGS) entry which is preliminary data.</text>
</comment>
<evidence type="ECO:0000313" key="3">
    <source>
        <dbReference type="EMBL" id="PJZ72775.1"/>
    </source>
</evidence>
<dbReference type="Proteomes" id="UP000231990">
    <property type="component" value="Unassembled WGS sequence"/>
</dbReference>
<name>A0A2M9ZL72_9LEPT</name>
<dbReference type="RefSeq" id="WP_100713303.1">
    <property type="nucleotide sequence ID" value="NZ_NPDY01000004.1"/>
</dbReference>
<dbReference type="OrthoDB" id="331993at2"/>
<dbReference type="NCBIfam" id="TIGR04453">
    <property type="entry name" value="Lepto_8Cys"/>
    <property type="match status" value="1"/>
</dbReference>
<protein>
    <submittedName>
        <fullName evidence="3">Cys-rich protein</fullName>
    </submittedName>
</protein>
<dbReference type="AlphaFoldDB" id="A0A2M9ZL72"/>
<proteinExistence type="predicted"/>
<dbReference type="EMBL" id="NPDZ01000007">
    <property type="protein sequence ID" value="PJZ72775.1"/>
    <property type="molecule type" value="Genomic_DNA"/>
</dbReference>
<keyword evidence="1" id="KW-0732">Signal</keyword>
<organism evidence="3 5">
    <name type="scientific">Leptospira perolatii</name>
    <dbReference type="NCBI Taxonomy" id="2023191"/>
    <lineage>
        <taxon>Bacteria</taxon>
        <taxon>Pseudomonadati</taxon>
        <taxon>Spirochaetota</taxon>
        <taxon>Spirochaetia</taxon>
        <taxon>Leptospirales</taxon>
        <taxon>Leptospiraceae</taxon>
        <taxon>Leptospira</taxon>
    </lineage>
</organism>
<dbReference type="InterPro" id="IPR031029">
    <property type="entry name" value="Lepto_8Cys"/>
</dbReference>
<dbReference type="Proteomes" id="UP000231962">
    <property type="component" value="Unassembled WGS sequence"/>
</dbReference>
<evidence type="ECO:0000256" key="1">
    <source>
        <dbReference type="SAM" id="SignalP"/>
    </source>
</evidence>
<evidence type="ECO:0000313" key="2">
    <source>
        <dbReference type="EMBL" id="PJZ70341.1"/>
    </source>
</evidence>
<dbReference type="EMBL" id="NPDY01000004">
    <property type="protein sequence ID" value="PJZ70341.1"/>
    <property type="molecule type" value="Genomic_DNA"/>
</dbReference>
<evidence type="ECO:0000313" key="4">
    <source>
        <dbReference type="Proteomes" id="UP000231962"/>
    </source>
</evidence>
<keyword evidence="4" id="KW-1185">Reference proteome</keyword>
<feature type="signal peptide" evidence="1">
    <location>
        <begin position="1"/>
        <end position="22"/>
    </location>
</feature>
<evidence type="ECO:0000313" key="5">
    <source>
        <dbReference type="Proteomes" id="UP000231990"/>
    </source>
</evidence>
<feature type="chain" id="PRO_5014922662" evidence="1">
    <location>
        <begin position="23"/>
        <end position="97"/>
    </location>
</feature>